<gene>
    <name evidence="2" type="ORF">TSIB3V08_LOCUS9384</name>
</gene>
<feature type="region of interest" description="Disordered" evidence="1">
    <location>
        <begin position="85"/>
        <end position="106"/>
    </location>
</feature>
<dbReference type="EMBL" id="OC005390">
    <property type="protein sequence ID" value="CAD7265344.1"/>
    <property type="molecule type" value="Genomic_DNA"/>
</dbReference>
<proteinExistence type="predicted"/>
<protein>
    <submittedName>
        <fullName evidence="2">Uncharacterized protein</fullName>
    </submittedName>
</protein>
<organism evidence="2">
    <name type="scientific">Timema shepardi</name>
    <name type="common">Walking stick</name>
    <dbReference type="NCBI Taxonomy" id="629360"/>
    <lineage>
        <taxon>Eukaryota</taxon>
        <taxon>Metazoa</taxon>
        <taxon>Ecdysozoa</taxon>
        <taxon>Arthropoda</taxon>
        <taxon>Hexapoda</taxon>
        <taxon>Insecta</taxon>
        <taxon>Pterygota</taxon>
        <taxon>Neoptera</taxon>
        <taxon>Polyneoptera</taxon>
        <taxon>Phasmatodea</taxon>
        <taxon>Timematodea</taxon>
        <taxon>Timematoidea</taxon>
        <taxon>Timematidae</taxon>
        <taxon>Timema</taxon>
    </lineage>
</organism>
<sequence>MIRTLISPSSAVELNTTSALANYATEAVFPVPSWSRPFGGTQMSVLRRVQSRSESTTLKEENADDYGLFNTSSNSFQEFNTIDQPRTSGSWLSDNNVQPSRKHVERKPENELLGTIESVLQELKELRGKVVRPDKDNSESELFGKFVACQLQKLPETVALTAMEHIQSYLFKQRMIVNNSSCFTAGGSQSSLQPFCVRTNNAMQQYEEESSSSD</sequence>
<reference evidence="2" key="1">
    <citation type="submission" date="2020-11" db="EMBL/GenBank/DDBJ databases">
        <authorList>
            <person name="Tran Van P."/>
        </authorList>
    </citation>
    <scope>NUCLEOTIDE SEQUENCE</scope>
</reference>
<dbReference type="AlphaFoldDB" id="A0A7R9G389"/>
<evidence type="ECO:0000256" key="1">
    <source>
        <dbReference type="SAM" id="MobiDB-lite"/>
    </source>
</evidence>
<evidence type="ECO:0000313" key="2">
    <source>
        <dbReference type="EMBL" id="CAD7265344.1"/>
    </source>
</evidence>
<feature type="compositionally biased region" description="Polar residues" evidence="1">
    <location>
        <begin position="85"/>
        <end position="99"/>
    </location>
</feature>
<name>A0A7R9G389_TIMSH</name>
<accession>A0A7R9G389</accession>